<protein>
    <submittedName>
        <fullName evidence="1">Uncharacterized protein</fullName>
    </submittedName>
</protein>
<dbReference type="AlphaFoldDB" id="A0A0D8ZRA1"/>
<dbReference type="OrthoDB" id="428065at2"/>
<sequence length="71" mass="8223">MTLANYDSMSLDELRRYVLTHREDTNAFHAYIDRSKSVGRMISFDPGDPKWEENLEQKIRQANSSGEAESN</sequence>
<dbReference type="STRING" id="1618023.UH38_13715"/>
<dbReference type="InterPro" id="IPR054053">
    <property type="entry name" value="DUF6887"/>
</dbReference>
<gene>
    <name evidence="1" type="ORF">UH38_13715</name>
</gene>
<dbReference type="Pfam" id="PF21826">
    <property type="entry name" value="DUF6887"/>
    <property type="match status" value="1"/>
</dbReference>
<dbReference type="RefSeq" id="WP_045055227.1">
    <property type="nucleotide sequence ID" value="NZ_CAWMDP010000056.1"/>
</dbReference>
<accession>A0A0D8ZRA1</accession>
<dbReference type="Proteomes" id="UP000032452">
    <property type="component" value="Unassembled WGS sequence"/>
</dbReference>
<proteinExistence type="predicted"/>
<evidence type="ECO:0000313" key="1">
    <source>
        <dbReference type="EMBL" id="KJH71333.1"/>
    </source>
</evidence>
<reference evidence="1 2" key="1">
    <citation type="submission" date="2015-02" db="EMBL/GenBank/DDBJ databases">
        <title>Draft genome of a novel marine cyanobacterium (Chroococcales) isolated from South Atlantic Ocean.</title>
        <authorList>
            <person name="Rigonato J."/>
            <person name="Alvarenga D.O."/>
            <person name="Branco L.H."/>
            <person name="Varani A.M."/>
            <person name="Brandini F.P."/>
            <person name="Fiore M.F."/>
        </authorList>
    </citation>
    <scope>NUCLEOTIDE SEQUENCE [LARGE SCALE GENOMIC DNA]</scope>
    <source>
        <strain evidence="1 2">CENA595</strain>
    </source>
</reference>
<organism evidence="1 2">
    <name type="scientific">Aliterella atlantica CENA595</name>
    <dbReference type="NCBI Taxonomy" id="1618023"/>
    <lineage>
        <taxon>Bacteria</taxon>
        <taxon>Bacillati</taxon>
        <taxon>Cyanobacteriota</taxon>
        <taxon>Cyanophyceae</taxon>
        <taxon>Chroococcidiopsidales</taxon>
        <taxon>Aliterellaceae</taxon>
        <taxon>Aliterella</taxon>
    </lineage>
</organism>
<evidence type="ECO:0000313" key="2">
    <source>
        <dbReference type="Proteomes" id="UP000032452"/>
    </source>
</evidence>
<name>A0A0D8ZRA1_9CYAN</name>
<comment type="caution">
    <text evidence="1">The sequence shown here is derived from an EMBL/GenBank/DDBJ whole genome shotgun (WGS) entry which is preliminary data.</text>
</comment>
<keyword evidence="2" id="KW-1185">Reference proteome</keyword>
<dbReference type="EMBL" id="JYON01000013">
    <property type="protein sequence ID" value="KJH71333.1"/>
    <property type="molecule type" value="Genomic_DNA"/>
</dbReference>